<evidence type="ECO:0000313" key="2">
    <source>
        <dbReference type="Proteomes" id="UP001165960"/>
    </source>
</evidence>
<keyword evidence="2" id="KW-1185">Reference proteome</keyword>
<sequence>MLPISVNRIPSSSNCSPVPRSPKTRLPAVSRSRNESKYRPEKSNIKVVVRLRNPVEREKTPKSISAVYIPEGSTKEIKFINESYDKREPPTFKFDQVFGENTSQEEFFEEVAAPLIEEVLAGFNCTLFAYGQTGTGKTHTMEGNLDLENKDLCPDAGIIPRALKLLFSKLDMIENSHSVRISMLEIYNEEVGDLLSLEKTIPKLNLSVDGNGKLQIQGLEEIIVDDVQRGIALLKAGSSNRHCSATDLNAKSSRSHCIFTVTVRIKVTLPDSPDVLKEGKLHLVDLAGSEDARSSGAVNIQLREAGAINQSLLALGRVINALVAKEETNGPMHIPYRESKLTRILQDSLGGQTKTCLIATISSCKSTLDETNSTLKYAAKAMRIANTPTANQRIAPISEIRRLKEEVTQLRALYEAALQEAKTRVTHEEHNTLKTQYEERESSMINLQQEVSLLKGQCAKAITERNDALANLETTNDALAKAQESLEASQLALRRVEDKFGITESELEEKLRLLTEKAQESEVLKEESAKIQAQLAKAESVNAAYAENEAKLHNVSKDLGAKLKSRNNEAELLQGKIERLTSVEFSNRNTLMELKKNASSLYSELATQLQDVAKRQSTFSQGVENQLLELMELHIKGGKAEFDALELGTKELYNVVDLVKQELCVDNGPNGLASRLEETCKKIEAASQACIQLPLALKDSQKDAVEVTKTYIAKISMQYKKVTDTFDEHFANISLWLQEHRLTIERLISDVHHNNQQEVVFWKSKTEQLQLSLEKSQRDQSQHIEQLRSAILASIDSYSIHTNQLFDNSSRLISEAITHTKDQEAKSSTVISACSIYTSLDNISDQQEQQKVDISSATKCLYDEAHSLASNSLASTNPSCQLNEQLELAASELSKECAAQRYIAEELQTKRSSHALEKLDADIKAFGEKRKSFLEQQTGSIDCYSNSMEEVVTTFTTHVPSTMDTCLDLANQANQAIQTTIPKGLKSDVPTCKTPTQIQPDNFCQHWERTNIDVASARFDSSACSSSTLSPV</sequence>
<name>A0ACC2RNW6_9FUNG</name>
<dbReference type="Proteomes" id="UP001165960">
    <property type="component" value="Unassembled WGS sequence"/>
</dbReference>
<proteinExistence type="predicted"/>
<organism evidence="1 2">
    <name type="scientific">Entomophthora muscae</name>
    <dbReference type="NCBI Taxonomy" id="34485"/>
    <lineage>
        <taxon>Eukaryota</taxon>
        <taxon>Fungi</taxon>
        <taxon>Fungi incertae sedis</taxon>
        <taxon>Zoopagomycota</taxon>
        <taxon>Entomophthoromycotina</taxon>
        <taxon>Entomophthoromycetes</taxon>
        <taxon>Entomophthorales</taxon>
        <taxon>Entomophthoraceae</taxon>
        <taxon>Entomophthora</taxon>
    </lineage>
</organism>
<gene>
    <name evidence="1" type="primary">KIP1_1</name>
    <name evidence="1" type="ORF">DSO57_1001998</name>
</gene>
<evidence type="ECO:0000313" key="1">
    <source>
        <dbReference type="EMBL" id="KAJ9051732.1"/>
    </source>
</evidence>
<protein>
    <submittedName>
        <fullName evidence="1">Kinesin- motor protein</fullName>
    </submittedName>
</protein>
<comment type="caution">
    <text evidence="1">The sequence shown here is derived from an EMBL/GenBank/DDBJ whole genome shotgun (WGS) entry which is preliminary data.</text>
</comment>
<accession>A0ACC2RNW6</accession>
<reference evidence="1" key="1">
    <citation type="submission" date="2022-04" db="EMBL/GenBank/DDBJ databases">
        <title>Genome of the entomopathogenic fungus Entomophthora muscae.</title>
        <authorList>
            <person name="Elya C."/>
            <person name="Lovett B.R."/>
            <person name="Lee E."/>
            <person name="Macias A.M."/>
            <person name="Hajek A.E."/>
            <person name="De Bivort B.L."/>
            <person name="Kasson M.T."/>
            <person name="De Fine Licht H.H."/>
            <person name="Stajich J.E."/>
        </authorList>
    </citation>
    <scope>NUCLEOTIDE SEQUENCE</scope>
    <source>
        <strain evidence="1">Berkeley</strain>
    </source>
</reference>
<dbReference type="EMBL" id="QTSX02007104">
    <property type="protein sequence ID" value="KAJ9051732.1"/>
    <property type="molecule type" value="Genomic_DNA"/>
</dbReference>